<evidence type="ECO:0000313" key="1">
    <source>
        <dbReference type="EMBL" id="CCB49763.1"/>
    </source>
</evidence>
<reference evidence="2" key="1">
    <citation type="journal article" date="2007" name="Nature">
        <title>The grapevine genome sequence suggests ancestral hexaploidization in major angiosperm phyla.</title>
        <authorList>
            <consortium name="The French-Italian Public Consortium for Grapevine Genome Characterization."/>
            <person name="Jaillon O."/>
            <person name="Aury J.-M."/>
            <person name="Noel B."/>
            <person name="Policriti A."/>
            <person name="Clepet C."/>
            <person name="Casagrande A."/>
            <person name="Choisne N."/>
            <person name="Aubourg S."/>
            <person name="Vitulo N."/>
            <person name="Jubin C."/>
            <person name="Vezzi A."/>
            <person name="Legeai F."/>
            <person name="Hugueney P."/>
            <person name="Dasilva C."/>
            <person name="Horner D."/>
            <person name="Mica E."/>
            <person name="Jublot D."/>
            <person name="Poulain J."/>
            <person name="Bruyere C."/>
            <person name="Billault A."/>
            <person name="Segurens B."/>
            <person name="Gouyvenoux M."/>
            <person name="Ugarte E."/>
            <person name="Cattonaro F."/>
            <person name="Anthouard V."/>
            <person name="Vico V."/>
            <person name="Del Fabbro C."/>
            <person name="Alaux M."/>
            <person name="Di Gaspero G."/>
            <person name="Dumas V."/>
            <person name="Felice N."/>
            <person name="Paillard S."/>
            <person name="Juman I."/>
            <person name="Moroldo M."/>
            <person name="Scalabrin S."/>
            <person name="Canaguier A."/>
            <person name="Le Clainche I."/>
            <person name="Malacrida G."/>
            <person name="Durand E."/>
            <person name="Pesole G."/>
            <person name="Laucou V."/>
            <person name="Chatelet P."/>
            <person name="Merdinoglu D."/>
            <person name="Delledonne M."/>
            <person name="Pezzotti M."/>
            <person name="Lecharny A."/>
            <person name="Scarpelli C."/>
            <person name="Artiguenave F."/>
            <person name="Pe M.E."/>
            <person name="Valle G."/>
            <person name="Morgante M."/>
            <person name="Caboche M."/>
            <person name="Adam-Blondon A.-F."/>
            <person name="Weissenbach J."/>
            <person name="Quetier F."/>
            <person name="Wincker P."/>
        </authorList>
    </citation>
    <scope>NUCLEOTIDE SEQUENCE [LARGE SCALE GENOMIC DNA]</scope>
    <source>
        <strain evidence="2">cv. Pinot noir / PN40024</strain>
    </source>
</reference>
<keyword evidence="2" id="KW-1185">Reference proteome</keyword>
<dbReference type="EMBL" id="FN595514">
    <property type="protein sequence ID" value="CCB49763.1"/>
    <property type="molecule type" value="Genomic_DNA"/>
</dbReference>
<gene>
    <name evidence="1" type="ordered locus">VIT_13s0067g03520</name>
</gene>
<name>F6HC25_VITVI</name>
<proteinExistence type="predicted"/>
<sequence>MVSASINVYLIFGNCDVGFGVEKSIELELGFDIVFETDFNRSIAGSFG</sequence>
<evidence type="ECO:0000313" key="2">
    <source>
        <dbReference type="Proteomes" id="UP000009183"/>
    </source>
</evidence>
<dbReference type="InParanoid" id="F6HC25"/>
<dbReference type="HOGENOM" id="CLU_3161015_0_0_1"/>
<dbReference type="PaxDb" id="29760-VIT_13s0067g03520.t01"/>
<dbReference type="AlphaFoldDB" id="F6HC25"/>
<organism evidence="1 2">
    <name type="scientific">Vitis vinifera</name>
    <name type="common">Grape</name>
    <dbReference type="NCBI Taxonomy" id="29760"/>
    <lineage>
        <taxon>Eukaryota</taxon>
        <taxon>Viridiplantae</taxon>
        <taxon>Streptophyta</taxon>
        <taxon>Embryophyta</taxon>
        <taxon>Tracheophyta</taxon>
        <taxon>Spermatophyta</taxon>
        <taxon>Magnoliopsida</taxon>
        <taxon>eudicotyledons</taxon>
        <taxon>Gunneridae</taxon>
        <taxon>Pentapetalae</taxon>
        <taxon>rosids</taxon>
        <taxon>Vitales</taxon>
        <taxon>Vitaceae</taxon>
        <taxon>Viteae</taxon>
        <taxon>Vitis</taxon>
    </lineage>
</organism>
<protein>
    <submittedName>
        <fullName evidence="1">Uncharacterized protein</fullName>
    </submittedName>
</protein>
<dbReference type="Proteomes" id="UP000009183">
    <property type="component" value="Chromosome 13"/>
</dbReference>
<accession>F6HC25</accession>